<name>A0A9Q8P8B9_PASFU</name>
<dbReference type="RefSeq" id="XP_047761213.1">
    <property type="nucleotide sequence ID" value="XM_047903182.1"/>
</dbReference>
<dbReference type="AlphaFoldDB" id="A0A9Q8P8B9"/>
<reference evidence="1" key="2">
    <citation type="journal article" date="2022" name="Microb. Genom.">
        <title>A chromosome-scale genome assembly of the tomato pathogen Cladosporium fulvum reveals a compartmentalized genome architecture and the presence of a dispensable chromosome.</title>
        <authorList>
            <person name="Zaccaron A.Z."/>
            <person name="Chen L.H."/>
            <person name="Samaras A."/>
            <person name="Stergiopoulos I."/>
        </authorList>
    </citation>
    <scope>NUCLEOTIDE SEQUENCE</scope>
    <source>
        <strain evidence="1">Race5_Kim</strain>
    </source>
</reference>
<protein>
    <recommendedName>
        <fullName evidence="3">F-box domain-containing protein</fullName>
    </recommendedName>
</protein>
<dbReference type="Proteomes" id="UP000756132">
    <property type="component" value="Chromosome 4"/>
</dbReference>
<gene>
    <name evidence="1" type="ORF">CLAFUR5_04034</name>
</gene>
<evidence type="ECO:0008006" key="3">
    <source>
        <dbReference type="Google" id="ProtNLM"/>
    </source>
</evidence>
<proteinExistence type="predicted"/>
<evidence type="ECO:0000313" key="1">
    <source>
        <dbReference type="EMBL" id="UJO16847.1"/>
    </source>
</evidence>
<reference evidence="1" key="1">
    <citation type="submission" date="2021-12" db="EMBL/GenBank/DDBJ databases">
        <authorList>
            <person name="Zaccaron A."/>
            <person name="Stergiopoulos I."/>
        </authorList>
    </citation>
    <scope>NUCLEOTIDE SEQUENCE</scope>
    <source>
        <strain evidence="1">Race5_Kim</strain>
    </source>
</reference>
<dbReference type="EMBL" id="CP090166">
    <property type="protein sequence ID" value="UJO16847.1"/>
    <property type="molecule type" value="Genomic_DNA"/>
</dbReference>
<accession>A0A9Q8P8B9</accession>
<dbReference type="KEGG" id="ffu:CLAFUR5_04034"/>
<evidence type="ECO:0000313" key="2">
    <source>
        <dbReference type="Proteomes" id="UP000756132"/>
    </source>
</evidence>
<dbReference type="GeneID" id="71983912"/>
<organism evidence="1 2">
    <name type="scientific">Passalora fulva</name>
    <name type="common">Tomato leaf mold</name>
    <name type="synonym">Cladosporium fulvum</name>
    <dbReference type="NCBI Taxonomy" id="5499"/>
    <lineage>
        <taxon>Eukaryota</taxon>
        <taxon>Fungi</taxon>
        <taxon>Dikarya</taxon>
        <taxon>Ascomycota</taxon>
        <taxon>Pezizomycotina</taxon>
        <taxon>Dothideomycetes</taxon>
        <taxon>Dothideomycetidae</taxon>
        <taxon>Mycosphaerellales</taxon>
        <taxon>Mycosphaerellaceae</taxon>
        <taxon>Fulvia</taxon>
    </lineage>
</organism>
<sequence length="182" mass="20512">MLLDLPEEIIILILDHLRLPAVDHLDKPRLCNIDIAAALATLAAVSRYCILAQLVLTQHRLVEPIFNRVFPGSRLSSPQLFLAALAINPSRVPLVTEIVLDPTHLETEDADNYNEYGYHDYDYDGRDLLPTHLKGGLTMGMLQATFQTKRLPKLHRMRLLRTISSVCLPYTAAWKKSCLQAS</sequence>
<keyword evidence="2" id="KW-1185">Reference proteome</keyword>